<organism evidence="2 3">
    <name type="scientific">Candidatus Rikenella faecigallinarum</name>
    <dbReference type="NCBI Taxonomy" id="2838745"/>
    <lineage>
        <taxon>Bacteria</taxon>
        <taxon>Pseudomonadati</taxon>
        <taxon>Bacteroidota</taxon>
        <taxon>Bacteroidia</taxon>
        <taxon>Bacteroidales</taxon>
        <taxon>Rikenellaceae</taxon>
        <taxon>Rikenella</taxon>
    </lineage>
</organism>
<dbReference type="PANTHER" id="PTHR16214:SF3">
    <property type="entry name" value="TRANSMEMBRANE PROTEIN 260"/>
    <property type="match status" value="1"/>
</dbReference>
<feature type="transmembrane region" description="Helical" evidence="1">
    <location>
        <begin position="226"/>
        <end position="246"/>
    </location>
</feature>
<feature type="transmembrane region" description="Helical" evidence="1">
    <location>
        <begin position="521"/>
        <end position="540"/>
    </location>
</feature>
<evidence type="ECO:0000313" key="2">
    <source>
        <dbReference type="EMBL" id="HIW10705.1"/>
    </source>
</evidence>
<proteinExistence type="predicted"/>
<reference evidence="2" key="1">
    <citation type="journal article" date="2021" name="PeerJ">
        <title>Extensive microbial diversity within the chicken gut microbiome revealed by metagenomics and culture.</title>
        <authorList>
            <person name="Gilroy R."/>
            <person name="Ravi A."/>
            <person name="Getino M."/>
            <person name="Pursley I."/>
            <person name="Horton D.L."/>
            <person name="Alikhan N.F."/>
            <person name="Baker D."/>
            <person name="Gharbi K."/>
            <person name="Hall N."/>
            <person name="Watson M."/>
            <person name="Adriaenssens E.M."/>
            <person name="Foster-Nyarko E."/>
            <person name="Jarju S."/>
            <person name="Secka A."/>
            <person name="Antonio M."/>
            <person name="Oren A."/>
            <person name="Chaudhuri R.R."/>
            <person name="La Ragione R."/>
            <person name="Hildebrand F."/>
            <person name="Pallen M.J."/>
        </authorList>
    </citation>
    <scope>NUCLEOTIDE SEQUENCE</scope>
    <source>
        <strain evidence="2">ChiBcec15-1070</strain>
    </source>
</reference>
<dbReference type="Proteomes" id="UP000823926">
    <property type="component" value="Unassembled WGS sequence"/>
</dbReference>
<feature type="transmembrane region" description="Helical" evidence="1">
    <location>
        <begin position="74"/>
        <end position="97"/>
    </location>
</feature>
<dbReference type="AlphaFoldDB" id="A0A9D1QC90"/>
<name>A0A9D1QC90_9BACT</name>
<feature type="transmembrane region" description="Helical" evidence="1">
    <location>
        <begin position="498"/>
        <end position="515"/>
    </location>
</feature>
<protein>
    <submittedName>
        <fullName evidence="2">DUF2723 domain-containing protein</fullName>
    </submittedName>
</protein>
<feature type="transmembrane region" description="Helical" evidence="1">
    <location>
        <begin position="290"/>
        <end position="310"/>
    </location>
</feature>
<evidence type="ECO:0000313" key="3">
    <source>
        <dbReference type="Proteomes" id="UP000823926"/>
    </source>
</evidence>
<keyword evidence="1" id="KW-1133">Transmembrane helix</keyword>
<dbReference type="InterPro" id="IPR021280">
    <property type="entry name" value="TMEM260-like"/>
</dbReference>
<feature type="transmembrane region" description="Helical" evidence="1">
    <location>
        <begin position="146"/>
        <end position="164"/>
    </location>
</feature>
<keyword evidence="1" id="KW-0472">Membrane</keyword>
<accession>A0A9D1QC90</accession>
<feature type="transmembrane region" description="Helical" evidence="1">
    <location>
        <begin position="585"/>
        <end position="605"/>
    </location>
</feature>
<comment type="caution">
    <text evidence="2">The sequence shown here is derived from an EMBL/GenBank/DDBJ whole genome shotgun (WGS) entry which is preliminary data.</text>
</comment>
<feature type="transmembrane region" description="Helical" evidence="1">
    <location>
        <begin position="176"/>
        <end position="206"/>
    </location>
</feature>
<feature type="transmembrane region" description="Helical" evidence="1">
    <location>
        <begin position="7"/>
        <end position="25"/>
    </location>
</feature>
<dbReference type="PANTHER" id="PTHR16214">
    <property type="entry name" value="TRANSMEMBRANE PROTEIN 260"/>
    <property type="match status" value="1"/>
</dbReference>
<gene>
    <name evidence="2" type="ORF">H9888_04290</name>
</gene>
<evidence type="ECO:0000256" key="1">
    <source>
        <dbReference type="SAM" id="Phobius"/>
    </source>
</evidence>
<dbReference type="Pfam" id="PF11028">
    <property type="entry name" value="TMEM260-like"/>
    <property type="match status" value="1"/>
</dbReference>
<dbReference type="EMBL" id="DXHL01000021">
    <property type="protein sequence ID" value="HIW10705.1"/>
    <property type="molecule type" value="Genomic_DNA"/>
</dbReference>
<reference evidence="2" key="2">
    <citation type="submission" date="2021-04" db="EMBL/GenBank/DDBJ databases">
        <authorList>
            <person name="Gilroy R."/>
        </authorList>
    </citation>
    <scope>NUCLEOTIDE SEQUENCE</scope>
    <source>
        <strain evidence="2">ChiBcec15-1070</strain>
    </source>
</reference>
<dbReference type="InterPro" id="IPR052724">
    <property type="entry name" value="GT117_domain-containing"/>
</dbReference>
<feature type="transmembrane region" description="Helical" evidence="1">
    <location>
        <begin position="258"/>
        <end position="278"/>
    </location>
</feature>
<feature type="transmembrane region" description="Helical" evidence="1">
    <location>
        <begin position="552"/>
        <end position="573"/>
    </location>
</feature>
<keyword evidence="1" id="KW-0812">Transmembrane</keyword>
<sequence length="1024" mass="116346">MSSFSKRSLWGGWIVFVIASLTYLLTMEPTASLWDCSEFIATSYKLEVGHPPGTPFFFLINRLGAIFSGDPSNVAAAINALSALESGLTIAFLFWTIAHLGRRLYRKEENELTDAQSWAIIGAAAIGSLAYTWTDTFWFSAVEAEVYALSSLFTAVVFWAILKWENVADQPGSNRWLVLIAYLMGLSVGAHILNLLAIPALVFIYYFKKFPGRKKADLWKPGVVSILLTGAFYLLTPTVVSIGAFVDRIFVNGFGLGVNSGLTTFVVLLLIALGWGVWRTHQRGKAGWNTILLSAFMVIVGISTYGIVLIRASINPPMNSNNPSNPYTLLSFLNRDQYGTPPLLYGQSYASPTVGNEYNASYFVDDEGKYKPMQTVSDYAYDPNTLMLFPRMHSNNPRHIEEYKRWADVKGRRVRAQDGSMVTVPTFGENLRFFFSYQLNNMYWRYFLWNFVGRQSDIQNQTIVDGNWMSGIRPIDELYLGPQDNLPSEIAANKGRNTYYFLPFILGLIGFFYQLKRDGRNFLVVFLLFFMTGIAIILYLNQKPLEPRERDYAYAGSFYAFAIWIGLGMLWLYDLLRRRVFKTRGRVAAAIAFVVCASVPTVLAVQNWDDHDRSHRYVARDMGYNYLSGVLPNGIIIDYGDNDTFPLWYNQEVEGVRTDVRVMNSSYIGGDWYIDQMRMKANESEAIPHSMPRHKYYGDATGQFIIREIPKADGSDWTAQEVMEVINSDDPRTQLTDQEGNKYNIVPARRIAVPVNKENVIRSGIVRPEDADLIEDTIYLNIDPSRYALVAGDVVFLDMLASGDWTRPIHFTSAADLLKWGLVNYDSQSEKGSWSYLQQDGMTYRLVPIKSPIDRIYGVGRIDTETLYDNLMNKYRYGNIRDPRVYVDYFVTNTMLTSQLRSSFARLANALTAEGDTTRAIEVVDRAMTELPLEQLRMDDMVVYLIEAYYRAGAYDKGNALAQKAGTILTEYVDYYSRFKGNKQTLVENEMMDRLRMLYNLYLITSQYGQTEVAALYAPYVGAI</sequence>